<accession>A0A0E9S359</accession>
<reference evidence="1" key="2">
    <citation type="journal article" date="2015" name="Fish Shellfish Immunol.">
        <title>Early steps in the European eel (Anguilla anguilla)-Vibrio vulnificus interaction in the gills: Role of the RtxA13 toxin.</title>
        <authorList>
            <person name="Callol A."/>
            <person name="Pajuelo D."/>
            <person name="Ebbesson L."/>
            <person name="Teles M."/>
            <person name="MacKenzie S."/>
            <person name="Amaro C."/>
        </authorList>
    </citation>
    <scope>NUCLEOTIDE SEQUENCE</scope>
</reference>
<name>A0A0E9S359_ANGAN</name>
<evidence type="ECO:0000313" key="1">
    <source>
        <dbReference type="EMBL" id="JAH34953.1"/>
    </source>
</evidence>
<organism evidence="1">
    <name type="scientific">Anguilla anguilla</name>
    <name type="common">European freshwater eel</name>
    <name type="synonym">Muraena anguilla</name>
    <dbReference type="NCBI Taxonomy" id="7936"/>
    <lineage>
        <taxon>Eukaryota</taxon>
        <taxon>Metazoa</taxon>
        <taxon>Chordata</taxon>
        <taxon>Craniata</taxon>
        <taxon>Vertebrata</taxon>
        <taxon>Euteleostomi</taxon>
        <taxon>Actinopterygii</taxon>
        <taxon>Neopterygii</taxon>
        <taxon>Teleostei</taxon>
        <taxon>Anguilliformes</taxon>
        <taxon>Anguillidae</taxon>
        <taxon>Anguilla</taxon>
    </lineage>
</organism>
<sequence length="50" mass="5601">MASICYNITVTSNQHSTTRLRRKSKADWGKSPDSMAREIVSFSAVARLTQ</sequence>
<dbReference type="EMBL" id="GBXM01073624">
    <property type="protein sequence ID" value="JAH34953.1"/>
    <property type="molecule type" value="Transcribed_RNA"/>
</dbReference>
<protein>
    <submittedName>
        <fullName evidence="1">Uncharacterized protein</fullName>
    </submittedName>
</protein>
<reference evidence="1" key="1">
    <citation type="submission" date="2014-11" db="EMBL/GenBank/DDBJ databases">
        <authorList>
            <person name="Amaro Gonzalez C."/>
        </authorList>
    </citation>
    <scope>NUCLEOTIDE SEQUENCE</scope>
</reference>
<dbReference type="AlphaFoldDB" id="A0A0E9S359"/>
<proteinExistence type="predicted"/>